<proteinExistence type="predicted"/>
<dbReference type="EMBL" id="OBEG01000006">
    <property type="protein sequence ID" value="SNY88666.1"/>
    <property type="molecule type" value="Genomic_DNA"/>
</dbReference>
<evidence type="ECO:0000313" key="2">
    <source>
        <dbReference type="Proteomes" id="UP000219565"/>
    </source>
</evidence>
<dbReference type="AlphaFoldDB" id="A0A285LYG0"/>
<accession>A0A285LYG0</accession>
<dbReference type="Proteomes" id="UP000219565">
    <property type="component" value="Unassembled WGS sequence"/>
</dbReference>
<sequence length="43" mass="4469">MVTRSAVAVPTNTVAVSSMVVPESACWLINHMTATVTVAHAKS</sequence>
<evidence type="ECO:0000313" key="1">
    <source>
        <dbReference type="EMBL" id="SNY88666.1"/>
    </source>
</evidence>
<reference evidence="1 2" key="1">
    <citation type="submission" date="2017-09" db="EMBL/GenBank/DDBJ databases">
        <authorList>
            <person name="Ehlers B."/>
            <person name="Leendertz F.H."/>
        </authorList>
    </citation>
    <scope>NUCLEOTIDE SEQUENCE [LARGE SCALE GENOMIC DNA]</scope>
    <source>
        <strain evidence="1 2">DSM 45537</strain>
    </source>
</reference>
<keyword evidence="2" id="KW-1185">Reference proteome</keyword>
<gene>
    <name evidence="1" type="ORF">SAMN04244553_5648</name>
</gene>
<name>A0A285LYG0_9NOCA</name>
<protein>
    <submittedName>
        <fullName evidence="1">Uncharacterized protein</fullName>
    </submittedName>
</protein>
<organism evidence="1 2">
    <name type="scientific">Nocardia amikacinitolerans</name>
    <dbReference type="NCBI Taxonomy" id="756689"/>
    <lineage>
        <taxon>Bacteria</taxon>
        <taxon>Bacillati</taxon>
        <taxon>Actinomycetota</taxon>
        <taxon>Actinomycetes</taxon>
        <taxon>Mycobacteriales</taxon>
        <taxon>Nocardiaceae</taxon>
        <taxon>Nocardia</taxon>
    </lineage>
</organism>